<dbReference type="eggNOG" id="COG0236">
    <property type="taxonomic scope" value="Bacteria"/>
</dbReference>
<protein>
    <submittedName>
        <fullName evidence="2">Possible acyl carrier protein</fullName>
    </submittedName>
</protein>
<dbReference type="Gene3D" id="1.10.1200.10">
    <property type="entry name" value="ACP-like"/>
    <property type="match status" value="1"/>
</dbReference>
<gene>
    <name evidence="2" type="ordered locus">RHA1_ro07228</name>
</gene>
<name>Q0S0E4_RHOJR</name>
<evidence type="ECO:0000313" key="2">
    <source>
        <dbReference type="EMBL" id="ABG98992.1"/>
    </source>
</evidence>
<evidence type="ECO:0000313" key="3">
    <source>
        <dbReference type="Proteomes" id="UP000008710"/>
    </source>
</evidence>
<proteinExistence type="predicted"/>
<dbReference type="Pfam" id="PF00550">
    <property type="entry name" value="PP-binding"/>
    <property type="match status" value="1"/>
</dbReference>
<dbReference type="HOGENOM" id="CLU_2540356_0_0_11"/>
<evidence type="ECO:0000259" key="1">
    <source>
        <dbReference type="PROSITE" id="PS50075"/>
    </source>
</evidence>
<accession>Q0S0E4</accession>
<dbReference type="KEGG" id="rha:RHA1_ro07228"/>
<dbReference type="EMBL" id="CP000431">
    <property type="protein sequence ID" value="ABG98992.1"/>
    <property type="molecule type" value="Genomic_DNA"/>
</dbReference>
<dbReference type="InterPro" id="IPR009081">
    <property type="entry name" value="PP-bd_ACP"/>
</dbReference>
<dbReference type="InterPro" id="IPR036736">
    <property type="entry name" value="ACP-like_sf"/>
</dbReference>
<dbReference type="PATRIC" id="fig|101510.16.peg.7282"/>
<organism evidence="2 3">
    <name type="scientific">Rhodococcus jostii (strain RHA1)</name>
    <dbReference type="NCBI Taxonomy" id="101510"/>
    <lineage>
        <taxon>Bacteria</taxon>
        <taxon>Bacillati</taxon>
        <taxon>Actinomycetota</taxon>
        <taxon>Actinomycetes</taxon>
        <taxon>Mycobacteriales</taxon>
        <taxon>Nocardiaceae</taxon>
        <taxon>Rhodococcus</taxon>
    </lineage>
</organism>
<dbReference type="AlphaFoldDB" id="Q0S0E4"/>
<dbReference type="SUPFAM" id="SSF47336">
    <property type="entry name" value="ACP-like"/>
    <property type="match status" value="1"/>
</dbReference>
<dbReference type="RefSeq" id="WP_011598904.1">
    <property type="nucleotide sequence ID" value="NC_008268.1"/>
</dbReference>
<dbReference type="PROSITE" id="PS50075">
    <property type="entry name" value="CARRIER"/>
    <property type="match status" value="1"/>
</dbReference>
<reference evidence="3" key="1">
    <citation type="journal article" date="2006" name="Proc. Natl. Acad. Sci. U.S.A.">
        <title>The complete genome of Rhodococcus sp. RHA1 provides insights into a catabolic powerhouse.</title>
        <authorList>
            <person name="McLeod M.P."/>
            <person name="Warren R.L."/>
            <person name="Hsiao W.W.L."/>
            <person name="Araki N."/>
            <person name="Myhre M."/>
            <person name="Fernandes C."/>
            <person name="Miyazawa D."/>
            <person name="Wong W."/>
            <person name="Lillquist A.L."/>
            <person name="Wang D."/>
            <person name="Dosanjh M."/>
            <person name="Hara H."/>
            <person name="Petrescu A."/>
            <person name="Morin R.D."/>
            <person name="Yang G."/>
            <person name="Stott J.M."/>
            <person name="Schein J.E."/>
            <person name="Shin H."/>
            <person name="Smailus D."/>
            <person name="Siddiqui A.S."/>
            <person name="Marra M.A."/>
            <person name="Jones S.J.M."/>
            <person name="Holt R."/>
            <person name="Brinkman F.S.L."/>
            <person name="Miyauchi K."/>
            <person name="Fukuda M."/>
            <person name="Davies J.E."/>
            <person name="Mohn W.W."/>
            <person name="Eltis L.D."/>
        </authorList>
    </citation>
    <scope>NUCLEOTIDE SEQUENCE [LARGE SCALE GENOMIC DNA]</scope>
    <source>
        <strain evidence="3">RHA1</strain>
    </source>
</reference>
<dbReference type="Proteomes" id="UP000008710">
    <property type="component" value="Chromosome"/>
</dbReference>
<feature type="domain" description="Carrier" evidence="1">
    <location>
        <begin position="1"/>
        <end position="71"/>
    </location>
</feature>
<sequence>MRAEVARVSGFPAAALKAIHTLVGDLGFNSIMITDLFGGVSRAFPGLVVEPQWFSPSRTLGDVIAHVTSHHAPVSPRPEPSVS</sequence>